<proteinExistence type="predicted"/>
<dbReference type="AlphaFoldDB" id="A0A017TD61"/>
<evidence type="ECO:0000313" key="1">
    <source>
        <dbReference type="EMBL" id="EYF07169.1"/>
    </source>
</evidence>
<organism evidence="1 2">
    <name type="scientific">Chondromyces apiculatus DSM 436</name>
    <dbReference type="NCBI Taxonomy" id="1192034"/>
    <lineage>
        <taxon>Bacteria</taxon>
        <taxon>Pseudomonadati</taxon>
        <taxon>Myxococcota</taxon>
        <taxon>Polyangia</taxon>
        <taxon>Polyangiales</taxon>
        <taxon>Polyangiaceae</taxon>
        <taxon>Chondromyces</taxon>
    </lineage>
</organism>
<keyword evidence="2" id="KW-1185">Reference proteome</keyword>
<dbReference type="Proteomes" id="UP000019678">
    <property type="component" value="Unassembled WGS sequence"/>
</dbReference>
<accession>A0A017TD61</accession>
<dbReference type="EMBL" id="ASRX01000011">
    <property type="protein sequence ID" value="EYF07169.1"/>
    <property type="molecule type" value="Genomic_DNA"/>
</dbReference>
<name>A0A017TD61_9BACT</name>
<reference evidence="1 2" key="1">
    <citation type="submission" date="2013-05" db="EMBL/GenBank/DDBJ databases">
        <title>Genome assembly of Chondromyces apiculatus DSM 436.</title>
        <authorList>
            <person name="Sharma G."/>
            <person name="Khatri I."/>
            <person name="Kaur C."/>
            <person name="Mayilraj S."/>
            <person name="Subramanian S."/>
        </authorList>
    </citation>
    <scope>NUCLEOTIDE SEQUENCE [LARGE SCALE GENOMIC DNA]</scope>
    <source>
        <strain evidence="1 2">DSM 436</strain>
    </source>
</reference>
<dbReference type="OrthoDB" id="5527594at2"/>
<evidence type="ECO:0000313" key="2">
    <source>
        <dbReference type="Proteomes" id="UP000019678"/>
    </source>
</evidence>
<sequence length="328" mass="35600">MSVKETVGNEGYERVREVLQKAFPGGEVTDAIVDGAIRAAWRVRLEALKALGVPVPSPEEATAAEPSAEELAALASAPSYPLYLGNAQHQRVLAMNSNEPFHSEFVGTLPLVRVRLPQSLHLGDERVSTAIGEVDLKRDHLVGSIALVTQKYGGQLGYRPARVDLITPARLWGVRFAAVALYLGYKEASDATPSFYLLEAGMATGQAAMLYLGQAIDSVIVARSGYLPTPFASPNNTYTGWVTMDGDEPVQLVVQANEPSRSFYIQVTVKYEKVSTPDREWPADLTWEAMERVCAIGDAMKVPTGIPLQEVLGALGLKRQWMEVPGFG</sequence>
<gene>
    <name evidence="1" type="ORF">CAP_0648</name>
</gene>
<dbReference type="RefSeq" id="WP_044238176.1">
    <property type="nucleotide sequence ID" value="NZ_ASRX01000011.1"/>
</dbReference>
<protein>
    <submittedName>
        <fullName evidence="1">Uncharacterized protein</fullName>
    </submittedName>
</protein>
<comment type="caution">
    <text evidence="1">The sequence shown here is derived from an EMBL/GenBank/DDBJ whole genome shotgun (WGS) entry which is preliminary data.</text>
</comment>